<dbReference type="SUPFAM" id="SSF51161">
    <property type="entry name" value="Trimeric LpxA-like enzymes"/>
    <property type="match status" value="1"/>
</dbReference>
<keyword evidence="2 5" id="KW-0808">Transferase</keyword>
<dbReference type="RefSeq" id="WP_408624117.1">
    <property type="nucleotide sequence ID" value="NZ_JBEQCT010000005.1"/>
</dbReference>
<organism evidence="5 6">
    <name type="scientific">Celerinatantimonas yamalensis</name>
    <dbReference type="NCBI Taxonomy" id="559956"/>
    <lineage>
        <taxon>Bacteria</taxon>
        <taxon>Pseudomonadati</taxon>
        <taxon>Pseudomonadota</taxon>
        <taxon>Gammaproteobacteria</taxon>
        <taxon>Celerinatantimonadaceae</taxon>
        <taxon>Celerinatantimonas</taxon>
    </lineage>
</organism>
<proteinExistence type="inferred from homology"/>
<dbReference type="InterPro" id="IPR001451">
    <property type="entry name" value="Hexapep"/>
</dbReference>
<evidence type="ECO:0000313" key="5">
    <source>
        <dbReference type="EMBL" id="MFM2485868.1"/>
    </source>
</evidence>
<dbReference type="InterPro" id="IPR018357">
    <property type="entry name" value="Hexapep_transf_CS"/>
</dbReference>
<reference evidence="5 6" key="1">
    <citation type="journal article" date="2013" name="Int. J. Syst. Evol. Microbiol.">
        <title>Celerinatantimonas yamalensis sp. nov., a cold-adapted diazotrophic bacterium from a cold permafrost brine.</title>
        <authorList>
            <person name="Shcherbakova V."/>
            <person name="Chuvilskaya N."/>
            <person name="Rivkina E."/>
            <person name="Demidov N."/>
            <person name="Uchaeva V."/>
            <person name="Suetin S."/>
            <person name="Suzina N."/>
            <person name="Gilichinsky D."/>
        </authorList>
    </citation>
    <scope>NUCLEOTIDE SEQUENCE [LARGE SCALE GENOMIC DNA]</scope>
    <source>
        <strain evidence="5 6">C7</strain>
    </source>
</reference>
<evidence type="ECO:0000313" key="6">
    <source>
        <dbReference type="Proteomes" id="UP001629953"/>
    </source>
</evidence>
<dbReference type="InterPro" id="IPR051159">
    <property type="entry name" value="Hexapeptide_acetyltransf"/>
</dbReference>
<sequence>MPHSPNHSPIDYIAQHKERLSWMPWLYYQLKARHLVWAQPWQQEIQRYLSQVETICIGDNCFIAPQAKLFAEPGRAIEIGSRTFIAAQSFLHGPITLGQEVAINHRCSLDGGRAGIVIGDQTRIANSVQIFAFNHGMHSQQPIYQQPTRSQGVKIGCDVWIGASAGIVDGVTIGNHAIVGMHTVVTHDIPDWAIVAGNPAKIIGDRRDKS</sequence>
<dbReference type="PROSITE" id="PS00101">
    <property type="entry name" value="HEXAPEP_TRANSFERASES"/>
    <property type="match status" value="1"/>
</dbReference>
<dbReference type="Pfam" id="PF00132">
    <property type="entry name" value="Hexapep"/>
    <property type="match status" value="1"/>
</dbReference>
<protein>
    <submittedName>
        <fullName evidence="5">Acyltransferase</fullName>
        <ecNumber evidence="5">2.3.1.-</ecNumber>
    </submittedName>
</protein>
<dbReference type="Gene3D" id="2.160.10.10">
    <property type="entry name" value="Hexapeptide repeat proteins"/>
    <property type="match status" value="2"/>
</dbReference>
<keyword evidence="4 5" id="KW-0012">Acyltransferase</keyword>
<dbReference type="GO" id="GO:0016746">
    <property type="term" value="F:acyltransferase activity"/>
    <property type="evidence" value="ECO:0007669"/>
    <property type="project" value="UniProtKB-KW"/>
</dbReference>
<evidence type="ECO:0000256" key="2">
    <source>
        <dbReference type="ARBA" id="ARBA00022679"/>
    </source>
</evidence>
<comment type="similarity">
    <text evidence="1">Belongs to the transferase hexapeptide repeat family.</text>
</comment>
<accession>A0ABW9G9Z1</accession>
<keyword evidence="6" id="KW-1185">Reference proteome</keyword>
<dbReference type="CDD" id="cd04647">
    <property type="entry name" value="LbH_MAT_like"/>
    <property type="match status" value="1"/>
</dbReference>
<dbReference type="EC" id="2.3.1.-" evidence="5"/>
<name>A0ABW9G9Z1_9GAMM</name>
<dbReference type="InterPro" id="IPR011004">
    <property type="entry name" value="Trimer_LpxA-like_sf"/>
</dbReference>
<gene>
    <name evidence="5" type="ORF">ABUE30_12515</name>
</gene>
<comment type="caution">
    <text evidence="5">The sequence shown here is derived from an EMBL/GenBank/DDBJ whole genome shotgun (WGS) entry which is preliminary data.</text>
</comment>
<dbReference type="EMBL" id="JBEQCT010000005">
    <property type="protein sequence ID" value="MFM2485868.1"/>
    <property type="molecule type" value="Genomic_DNA"/>
</dbReference>
<evidence type="ECO:0000256" key="4">
    <source>
        <dbReference type="ARBA" id="ARBA00023315"/>
    </source>
</evidence>
<dbReference type="Proteomes" id="UP001629953">
    <property type="component" value="Unassembled WGS sequence"/>
</dbReference>
<dbReference type="PANTHER" id="PTHR23416">
    <property type="entry name" value="SIALIC ACID SYNTHASE-RELATED"/>
    <property type="match status" value="1"/>
</dbReference>
<keyword evidence="3" id="KW-0677">Repeat</keyword>
<dbReference type="PANTHER" id="PTHR23416:SF23">
    <property type="entry name" value="ACETYLTRANSFERASE C18B11.09C-RELATED"/>
    <property type="match status" value="1"/>
</dbReference>
<evidence type="ECO:0000256" key="3">
    <source>
        <dbReference type="ARBA" id="ARBA00022737"/>
    </source>
</evidence>
<evidence type="ECO:0000256" key="1">
    <source>
        <dbReference type="ARBA" id="ARBA00007274"/>
    </source>
</evidence>